<evidence type="ECO:0000313" key="2">
    <source>
        <dbReference type="EMBL" id="MXV19093.1"/>
    </source>
</evidence>
<protein>
    <submittedName>
        <fullName evidence="2">HNH endonuclease</fullName>
    </submittedName>
</protein>
<organism evidence="2 3">
    <name type="scientific">Deinococcus xianganensis</name>
    <dbReference type="NCBI Taxonomy" id="1507289"/>
    <lineage>
        <taxon>Bacteria</taxon>
        <taxon>Thermotogati</taxon>
        <taxon>Deinococcota</taxon>
        <taxon>Deinococci</taxon>
        <taxon>Deinococcales</taxon>
        <taxon>Deinococcaceae</taxon>
        <taxon>Deinococcus</taxon>
    </lineage>
</organism>
<dbReference type="Pfam" id="PF01844">
    <property type="entry name" value="HNH"/>
    <property type="match status" value="1"/>
</dbReference>
<dbReference type="RefSeq" id="WP_160977507.1">
    <property type="nucleotide sequence ID" value="NZ_WVHK01000013.1"/>
</dbReference>
<dbReference type="GO" id="GO:0008270">
    <property type="term" value="F:zinc ion binding"/>
    <property type="evidence" value="ECO:0007669"/>
    <property type="project" value="InterPro"/>
</dbReference>
<keyword evidence="2" id="KW-0378">Hydrolase</keyword>
<dbReference type="EMBL" id="WVHK01000013">
    <property type="protein sequence ID" value="MXV19093.1"/>
    <property type="molecule type" value="Genomic_DNA"/>
</dbReference>
<feature type="domain" description="HNH" evidence="1">
    <location>
        <begin position="44"/>
        <end position="79"/>
    </location>
</feature>
<name>A0A6I4YPN7_9DEIO</name>
<dbReference type="InterPro" id="IPR002711">
    <property type="entry name" value="HNH"/>
</dbReference>
<dbReference type="InterPro" id="IPR003615">
    <property type="entry name" value="HNH_nuc"/>
</dbReference>
<evidence type="ECO:0000313" key="3">
    <source>
        <dbReference type="Proteomes" id="UP000430519"/>
    </source>
</evidence>
<dbReference type="GO" id="GO:0003676">
    <property type="term" value="F:nucleic acid binding"/>
    <property type="evidence" value="ECO:0007669"/>
    <property type="project" value="InterPro"/>
</dbReference>
<proteinExistence type="predicted"/>
<gene>
    <name evidence="2" type="ORF">GLX28_05495</name>
</gene>
<dbReference type="CDD" id="cd00085">
    <property type="entry name" value="HNHc"/>
    <property type="match status" value="1"/>
</dbReference>
<dbReference type="GO" id="GO:0004519">
    <property type="term" value="F:endonuclease activity"/>
    <property type="evidence" value="ECO:0007669"/>
    <property type="project" value="UniProtKB-KW"/>
</dbReference>
<dbReference type="Proteomes" id="UP000430519">
    <property type="component" value="Unassembled WGS sequence"/>
</dbReference>
<reference evidence="2 3" key="1">
    <citation type="submission" date="2019-11" db="EMBL/GenBank/DDBJ databases">
        <title>Genome sequence of Deinococcus xianganensis Y35, AI-2 producing algicidal bacterium, isolated from lake water.</title>
        <authorList>
            <person name="Li Y."/>
        </authorList>
    </citation>
    <scope>NUCLEOTIDE SEQUENCE [LARGE SCALE GENOMIC DNA]</scope>
    <source>
        <strain evidence="2 3">Y35</strain>
    </source>
</reference>
<evidence type="ECO:0000259" key="1">
    <source>
        <dbReference type="Pfam" id="PF01844"/>
    </source>
</evidence>
<dbReference type="AlphaFoldDB" id="A0A6I4YPN7"/>
<keyword evidence="3" id="KW-1185">Reference proteome</keyword>
<sequence>MGQISEADIKLLWGRAGGICSNPVCGKDLTVLNSQLQWFQIGEMAHIIARQEDGPRGQTGGGSNAYENLILLCPTCHTMIDKAPAGQYTQEILISWKNDHETKIRDAFARITFGSLDDLKREIGFILLDNHQLYEEFGPKSVAAQDPESNLWKMWSEVKEKSLVPNNKKIIKIIQGNLRLLGPEEAKLFFRFKAHADGFEKNQYSRLDSYPLFPAEFAEVFRI</sequence>
<keyword evidence="2" id="KW-0540">Nuclease</keyword>
<keyword evidence="2" id="KW-0255">Endonuclease</keyword>
<accession>A0A6I4YPN7</accession>
<comment type="caution">
    <text evidence="2">The sequence shown here is derived from an EMBL/GenBank/DDBJ whole genome shotgun (WGS) entry which is preliminary data.</text>
</comment>